<dbReference type="GO" id="GO:0020037">
    <property type="term" value="F:heme binding"/>
    <property type="evidence" value="ECO:0007669"/>
    <property type="project" value="InterPro"/>
</dbReference>
<evidence type="ECO:0000259" key="7">
    <source>
        <dbReference type="PROSITE" id="PS51007"/>
    </source>
</evidence>
<dbReference type="GO" id="GO:0046872">
    <property type="term" value="F:metal ion binding"/>
    <property type="evidence" value="ECO:0007669"/>
    <property type="project" value="UniProtKB-KW"/>
</dbReference>
<evidence type="ECO:0000256" key="6">
    <source>
        <dbReference type="PROSITE-ProRule" id="PRU00433"/>
    </source>
</evidence>
<keyword evidence="1" id="KW-0813">Transport</keyword>
<reference evidence="8 9" key="2">
    <citation type="submission" date="2020-08" db="EMBL/GenBank/DDBJ databases">
        <authorList>
            <person name="Partida-Martinez L."/>
            <person name="Huntemann M."/>
            <person name="Clum A."/>
            <person name="Wang J."/>
            <person name="Palaniappan K."/>
            <person name="Ritter S."/>
            <person name="Chen I.-M."/>
            <person name="Stamatis D."/>
            <person name="Reddy T."/>
            <person name="O'Malley R."/>
            <person name="Daum C."/>
            <person name="Shapiro N."/>
            <person name="Ivanova N."/>
            <person name="Kyrpides N."/>
            <person name="Woyke T."/>
        </authorList>
    </citation>
    <scope>NUCLEOTIDE SEQUENCE [LARGE SCALE GENOMIC DNA]</scope>
    <source>
        <strain evidence="8 9">AS3.13</strain>
    </source>
</reference>
<accession>A0A7X0MPG3</accession>
<keyword evidence="5 6" id="KW-0408">Iron</keyword>
<dbReference type="SUPFAM" id="SSF46626">
    <property type="entry name" value="Cytochrome c"/>
    <property type="match status" value="1"/>
</dbReference>
<keyword evidence="2 6" id="KW-0349">Heme</keyword>
<dbReference type="PROSITE" id="PS51007">
    <property type="entry name" value="CYTC"/>
    <property type="match status" value="1"/>
</dbReference>
<dbReference type="PRINTS" id="PR00604">
    <property type="entry name" value="CYTCHRMECIAB"/>
</dbReference>
<keyword evidence="3 6" id="KW-0479">Metal-binding</keyword>
<evidence type="ECO:0000256" key="2">
    <source>
        <dbReference type="ARBA" id="ARBA00022617"/>
    </source>
</evidence>
<dbReference type="RefSeq" id="WP_311770382.1">
    <property type="nucleotide sequence ID" value="NZ_JACHBT010000023.1"/>
</dbReference>
<reference evidence="8 9" key="1">
    <citation type="submission" date="2020-08" db="EMBL/GenBank/DDBJ databases">
        <title>The Agave Microbiome: Exploring the role of microbial communities in plant adaptations to desert environments.</title>
        <authorList>
            <person name="Partida-Martinez L.P."/>
        </authorList>
    </citation>
    <scope>NUCLEOTIDE SEQUENCE [LARGE SCALE GENOMIC DNA]</scope>
    <source>
        <strain evidence="8 9">AS3.13</strain>
    </source>
</reference>
<dbReference type="Proteomes" id="UP000522313">
    <property type="component" value="Unassembled WGS sequence"/>
</dbReference>
<sequence length="142" mass="15307">MTFRPTLVAVLALAACSRDDTAERRARLGPDPTFAQVMQIADAQAGARGFGQCAACHSIAAGGADRNGPNLHGVYGAPIAQNRPRFGYTDALQAQRGVWDDRRLDRWLADPRANVPGTTMTFAGVRDPLARADLIAYLKTQR</sequence>
<evidence type="ECO:0000313" key="8">
    <source>
        <dbReference type="EMBL" id="MBB6506434.1"/>
    </source>
</evidence>
<evidence type="ECO:0000256" key="5">
    <source>
        <dbReference type="ARBA" id="ARBA00023004"/>
    </source>
</evidence>
<proteinExistence type="predicted"/>
<comment type="caution">
    <text evidence="8">The sequence shown here is derived from an EMBL/GenBank/DDBJ whole genome shotgun (WGS) entry which is preliminary data.</text>
</comment>
<gene>
    <name evidence="8" type="ORF">F4693_003437</name>
</gene>
<dbReference type="Pfam" id="PF00034">
    <property type="entry name" value="Cytochrom_C"/>
    <property type="match status" value="1"/>
</dbReference>
<dbReference type="InterPro" id="IPR009056">
    <property type="entry name" value="Cyt_c-like_dom"/>
</dbReference>
<keyword evidence="4" id="KW-0249">Electron transport</keyword>
<evidence type="ECO:0000256" key="1">
    <source>
        <dbReference type="ARBA" id="ARBA00022448"/>
    </source>
</evidence>
<feature type="domain" description="Cytochrome c" evidence="7">
    <location>
        <begin position="41"/>
        <end position="142"/>
    </location>
</feature>
<protein>
    <submittedName>
        <fullName evidence="8">Cytochrome c</fullName>
    </submittedName>
</protein>
<dbReference type="AlphaFoldDB" id="A0A7X0MPG3"/>
<name>A0A7X0MPG3_9SPHN</name>
<dbReference type="GO" id="GO:0009055">
    <property type="term" value="F:electron transfer activity"/>
    <property type="evidence" value="ECO:0007669"/>
    <property type="project" value="InterPro"/>
</dbReference>
<organism evidence="8 9">
    <name type="scientific">Sphingomonas endophytica</name>
    <dbReference type="NCBI Taxonomy" id="869719"/>
    <lineage>
        <taxon>Bacteria</taxon>
        <taxon>Pseudomonadati</taxon>
        <taxon>Pseudomonadota</taxon>
        <taxon>Alphaproteobacteria</taxon>
        <taxon>Sphingomonadales</taxon>
        <taxon>Sphingomonadaceae</taxon>
        <taxon>Sphingomonas</taxon>
    </lineage>
</organism>
<dbReference type="InterPro" id="IPR002327">
    <property type="entry name" value="Cyt_c_1A/1B"/>
</dbReference>
<dbReference type="PANTHER" id="PTHR11961">
    <property type="entry name" value="CYTOCHROME C"/>
    <property type="match status" value="1"/>
</dbReference>
<evidence type="ECO:0000256" key="4">
    <source>
        <dbReference type="ARBA" id="ARBA00022982"/>
    </source>
</evidence>
<evidence type="ECO:0000313" key="9">
    <source>
        <dbReference type="Proteomes" id="UP000522313"/>
    </source>
</evidence>
<dbReference type="InterPro" id="IPR036909">
    <property type="entry name" value="Cyt_c-like_dom_sf"/>
</dbReference>
<dbReference type="PROSITE" id="PS51257">
    <property type="entry name" value="PROKAR_LIPOPROTEIN"/>
    <property type="match status" value="1"/>
</dbReference>
<evidence type="ECO:0000256" key="3">
    <source>
        <dbReference type="ARBA" id="ARBA00022723"/>
    </source>
</evidence>
<dbReference type="Gene3D" id="1.10.760.10">
    <property type="entry name" value="Cytochrome c-like domain"/>
    <property type="match status" value="1"/>
</dbReference>
<dbReference type="EMBL" id="JACHBT010000023">
    <property type="protein sequence ID" value="MBB6506434.1"/>
    <property type="molecule type" value="Genomic_DNA"/>
</dbReference>